<evidence type="ECO:0000313" key="3">
    <source>
        <dbReference type="Proteomes" id="UP000288859"/>
    </source>
</evidence>
<organism evidence="2 3">
    <name type="scientific">Exophiala mesophila</name>
    <name type="common">Black yeast-like fungus</name>
    <dbReference type="NCBI Taxonomy" id="212818"/>
    <lineage>
        <taxon>Eukaryota</taxon>
        <taxon>Fungi</taxon>
        <taxon>Dikarya</taxon>
        <taxon>Ascomycota</taxon>
        <taxon>Pezizomycotina</taxon>
        <taxon>Eurotiomycetes</taxon>
        <taxon>Chaetothyriomycetidae</taxon>
        <taxon>Chaetothyriales</taxon>
        <taxon>Herpotrichiellaceae</taxon>
        <taxon>Exophiala</taxon>
    </lineage>
</organism>
<comment type="caution">
    <text evidence="2">The sequence shown here is derived from an EMBL/GenBank/DDBJ whole genome shotgun (WGS) entry which is preliminary data.</text>
</comment>
<gene>
    <name evidence="2" type="ORF">B0A52_08724</name>
</gene>
<name>A0A438MZ30_EXOME</name>
<accession>A0A438MZ30</accession>
<evidence type="ECO:0000313" key="2">
    <source>
        <dbReference type="EMBL" id="RVX68215.1"/>
    </source>
</evidence>
<feature type="region of interest" description="Disordered" evidence="1">
    <location>
        <begin position="110"/>
        <end position="131"/>
    </location>
</feature>
<dbReference type="AlphaFoldDB" id="A0A438MZ30"/>
<evidence type="ECO:0000256" key="1">
    <source>
        <dbReference type="SAM" id="MobiDB-lite"/>
    </source>
</evidence>
<feature type="compositionally biased region" description="Low complexity" evidence="1">
    <location>
        <begin position="116"/>
        <end position="131"/>
    </location>
</feature>
<protein>
    <submittedName>
        <fullName evidence="2">Uncharacterized protein</fullName>
    </submittedName>
</protein>
<sequence length="474" mass="53960">MPSSAFANLWRVDITRECFLSCTPKADLQSLRLTCKTFAVDVAPVLFKSVDINFTIHTFSRRSRMLAWDRIGAHVRELTFTMPHHSDTFLPPLLIPGSLEEVRFNYEPRHGVSRPSSSSSSTGSINSTNSLASSTLSSQSSKFGSWEVNDLLVKHYPPLFHAATNVDSFLRTFDAMPNLRHLRISCPNQPCAQRYRRNIVDYALLSIRVAVEQAQPARLDQLTLDPIHPGAIFHLRPQISIGCSPASTRVWSRIKTLDIKMDAFEYGPHQPSDHLKILHSYLASFQSLEQLKFKWLGFKGPCPLSLHLEPCTSRSSFLDCSNACPDASTKSAFRALKFRRLKQMYLSNARLDATQASAFITSHRKVLHEFQFDECDLRSGTWDDALAPLTRMVGSDAWKEKQTAPAEEVMEIPIMLSPIDEKRARMDCVNERMWDDVIIKSRHFRTLRRVGSRSKDLVPDQVRKFLRTARVGWH</sequence>
<proteinExistence type="predicted"/>
<dbReference type="OrthoDB" id="5327538at2759"/>
<dbReference type="VEuPathDB" id="FungiDB:PV10_00844"/>
<dbReference type="Proteomes" id="UP000288859">
    <property type="component" value="Unassembled WGS sequence"/>
</dbReference>
<dbReference type="EMBL" id="NAJM01000040">
    <property type="protein sequence ID" value="RVX68215.1"/>
    <property type="molecule type" value="Genomic_DNA"/>
</dbReference>
<reference evidence="2 3" key="1">
    <citation type="submission" date="2017-03" db="EMBL/GenBank/DDBJ databases">
        <title>Genomes of endolithic fungi from Antarctica.</title>
        <authorList>
            <person name="Coleine C."/>
            <person name="Masonjones S."/>
            <person name="Stajich J.E."/>
        </authorList>
    </citation>
    <scope>NUCLEOTIDE SEQUENCE [LARGE SCALE GENOMIC DNA]</scope>
    <source>
        <strain evidence="2 3">CCFEE 6314</strain>
    </source>
</reference>